<keyword evidence="3" id="KW-0326">Glycosidase</keyword>
<dbReference type="SMART" id="SM00641">
    <property type="entry name" value="Glyco_25"/>
    <property type="match status" value="1"/>
</dbReference>
<dbReference type="InterPro" id="IPR002053">
    <property type="entry name" value="Glyco_hydro_25"/>
</dbReference>
<keyword evidence="6" id="KW-1185">Reference proteome</keyword>
<organism evidence="5 6">
    <name type="scientific">Arenibacterium halophilum</name>
    <dbReference type="NCBI Taxonomy" id="2583821"/>
    <lineage>
        <taxon>Bacteria</taxon>
        <taxon>Pseudomonadati</taxon>
        <taxon>Pseudomonadota</taxon>
        <taxon>Alphaproteobacteria</taxon>
        <taxon>Rhodobacterales</taxon>
        <taxon>Paracoccaceae</taxon>
        <taxon>Arenibacterium</taxon>
    </lineage>
</organism>
<dbReference type="PANTHER" id="PTHR34135:SF2">
    <property type="entry name" value="LYSOZYME"/>
    <property type="match status" value="1"/>
</dbReference>
<proteinExistence type="inferred from homology"/>
<keyword evidence="4" id="KW-0732">Signal</keyword>
<name>A0ABY2XBT9_9RHOB</name>
<dbReference type="RefSeq" id="WP_138861817.1">
    <property type="nucleotide sequence ID" value="NZ_VCPC01000001.1"/>
</dbReference>
<evidence type="ECO:0000256" key="3">
    <source>
        <dbReference type="ARBA" id="ARBA00023295"/>
    </source>
</evidence>
<evidence type="ECO:0000256" key="4">
    <source>
        <dbReference type="SAM" id="SignalP"/>
    </source>
</evidence>
<evidence type="ECO:0000256" key="2">
    <source>
        <dbReference type="ARBA" id="ARBA00022801"/>
    </source>
</evidence>
<comment type="similarity">
    <text evidence="1">Belongs to the glycosyl hydrolase 25 family.</text>
</comment>
<accession>A0ABY2XBT9</accession>
<dbReference type="InterPro" id="IPR017853">
    <property type="entry name" value="GH"/>
</dbReference>
<dbReference type="InterPro" id="IPR018077">
    <property type="entry name" value="Glyco_hydro_fam25_subgr"/>
</dbReference>
<reference evidence="5 6" key="1">
    <citation type="submission" date="2019-05" db="EMBL/GenBank/DDBJ databases">
        <title>Marivita sp. nov. isolated from sea sediment.</title>
        <authorList>
            <person name="Kim W."/>
        </authorList>
    </citation>
    <scope>NUCLEOTIDE SEQUENCE [LARGE SCALE GENOMIC DNA]</scope>
    <source>
        <strain evidence="5 6">CAU 1492</strain>
    </source>
</reference>
<dbReference type="Gene3D" id="3.20.20.80">
    <property type="entry name" value="Glycosidases"/>
    <property type="match status" value="1"/>
</dbReference>
<dbReference type="PROSITE" id="PS51904">
    <property type="entry name" value="GLYCOSYL_HYDROL_F25_2"/>
    <property type="match status" value="1"/>
</dbReference>
<sequence>MRLALFSALALAALTACGSRAPTPHPPVVDAAGHIVEAPVFDDSKPHEWTGRTPQHYVIHGIDVARYQGDIDWRSVRASGVQFAYIKATEGGDHLDPMYRAHRTGARQAGIRNGAYHYFYFCRPAEEQARWFIRNVPRDASSLPHVLDMEWNHRSPTCRRRPDGAEVRREARTFLNILERHYGKRPVIYTTPDFFKDTGIGRLGGTEFWLRSVAGHPGQVYPGAGWTFWQYTGTGIVPGVRGNTDLNVFRGSQDAWRNWGL</sequence>
<comment type="caution">
    <text evidence="5">The sequence shown here is derived from an EMBL/GenBank/DDBJ whole genome shotgun (WGS) entry which is preliminary data.</text>
</comment>
<dbReference type="PROSITE" id="PS51257">
    <property type="entry name" value="PROKAR_LIPOPROTEIN"/>
    <property type="match status" value="1"/>
</dbReference>
<feature type="chain" id="PRO_5047428992" evidence="4">
    <location>
        <begin position="22"/>
        <end position="261"/>
    </location>
</feature>
<gene>
    <name evidence="5" type="ORF">FGK64_00280</name>
</gene>
<dbReference type="Pfam" id="PF01183">
    <property type="entry name" value="Glyco_hydro_25"/>
    <property type="match status" value="1"/>
</dbReference>
<evidence type="ECO:0000313" key="6">
    <source>
        <dbReference type="Proteomes" id="UP001191082"/>
    </source>
</evidence>
<protein>
    <submittedName>
        <fullName evidence="5">Glycoside hydrolase</fullName>
    </submittedName>
</protein>
<evidence type="ECO:0000256" key="1">
    <source>
        <dbReference type="ARBA" id="ARBA00010646"/>
    </source>
</evidence>
<dbReference type="CDD" id="cd06413">
    <property type="entry name" value="GH25_muramidase_1"/>
    <property type="match status" value="1"/>
</dbReference>
<dbReference type="EMBL" id="VCPC01000001">
    <property type="protein sequence ID" value="TMV14464.1"/>
    <property type="molecule type" value="Genomic_DNA"/>
</dbReference>
<dbReference type="PANTHER" id="PTHR34135">
    <property type="entry name" value="LYSOZYME"/>
    <property type="match status" value="1"/>
</dbReference>
<evidence type="ECO:0000313" key="5">
    <source>
        <dbReference type="EMBL" id="TMV14464.1"/>
    </source>
</evidence>
<dbReference type="Proteomes" id="UP001191082">
    <property type="component" value="Unassembled WGS sequence"/>
</dbReference>
<dbReference type="GO" id="GO:0016787">
    <property type="term" value="F:hydrolase activity"/>
    <property type="evidence" value="ECO:0007669"/>
    <property type="project" value="UniProtKB-KW"/>
</dbReference>
<feature type="signal peptide" evidence="4">
    <location>
        <begin position="1"/>
        <end position="21"/>
    </location>
</feature>
<dbReference type="SUPFAM" id="SSF51445">
    <property type="entry name" value="(Trans)glycosidases"/>
    <property type="match status" value="1"/>
</dbReference>
<keyword evidence="2 5" id="KW-0378">Hydrolase</keyword>